<evidence type="ECO:0000256" key="1">
    <source>
        <dbReference type="PROSITE-ProRule" id="PRU00723"/>
    </source>
</evidence>
<dbReference type="InterPro" id="IPR000571">
    <property type="entry name" value="Znf_CCCH"/>
</dbReference>
<sequence length="65" mass="7566">TKEKDLGDKCVNFENSGKCRFGYKCRFLNAHLSSDGKLIVNEDRVFLEEKNVINMETQKNLRKNV</sequence>
<evidence type="ECO:0000313" key="3">
    <source>
        <dbReference type="EMBL" id="CAG8827117.1"/>
    </source>
</evidence>
<comment type="caution">
    <text evidence="3">The sequence shown here is derived from an EMBL/GenBank/DDBJ whole genome shotgun (WGS) entry which is preliminary data.</text>
</comment>
<dbReference type="Proteomes" id="UP000789405">
    <property type="component" value="Unassembled WGS sequence"/>
</dbReference>
<name>A0A9N9PC12_9GLOM</name>
<keyword evidence="1" id="KW-0862">Zinc</keyword>
<dbReference type="OrthoDB" id="411372at2759"/>
<dbReference type="EMBL" id="CAJVPY010069146">
    <property type="protein sequence ID" value="CAG8827117.1"/>
    <property type="molecule type" value="Genomic_DNA"/>
</dbReference>
<dbReference type="Pfam" id="PF25585">
    <property type="entry name" value="zf-CCCH_DUS3L"/>
    <property type="match status" value="1"/>
</dbReference>
<gene>
    <name evidence="3" type="ORF">DERYTH_LOCUS28225</name>
</gene>
<feature type="zinc finger region" description="C3H1-type" evidence="1">
    <location>
        <begin position="9"/>
        <end position="34"/>
    </location>
</feature>
<keyword evidence="1" id="KW-0479">Metal-binding</keyword>
<feature type="non-terminal residue" evidence="3">
    <location>
        <position position="1"/>
    </location>
</feature>
<feature type="domain" description="C3H1-type" evidence="2">
    <location>
        <begin position="9"/>
        <end position="34"/>
    </location>
</feature>
<dbReference type="PROSITE" id="PS50103">
    <property type="entry name" value="ZF_C3H1"/>
    <property type="match status" value="1"/>
</dbReference>
<organism evidence="3 4">
    <name type="scientific">Dentiscutata erythropus</name>
    <dbReference type="NCBI Taxonomy" id="1348616"/>
    <lineage>
        <taxon>Eukaryota</taxon>
        <taxon>Fungi</taxon>
        <taxon>Fungi incertae sedis</taxon>
        <taxon>Mucoromycota</taxon>
        <taxon>Glomeromycotina</taxon>
        <taxon>Glomeromycetes</taxon>
        <taxon>Diversisporales</taxon>
        <taxon>Gigasporaceae</taxon>
        <taxon>Dentiscutata</taxon>
    </lineage>
</organism>
<keyword evidence="4" id="KW-1185">Reference proteome</keyword>
<keyword evidence="1" id="KW-0863">Zinc-finger</keyword>
<protein>
    <submittedName>
        <fullName evidence="3">4616_t:CDS:1</fullName>
    </submittedName>
</protein>
<proteinExistence type="predicted"/>
<evidence type="ECO:0000313" key="4">
    <source>
        <dbReference type="Proteomes" id="UP000789405"/>
    </source>
</evidence>
<accession>A0A9N9PC12</accession>
<evidence type="ECO:0000259" key="2">
    <source>
        <dbReference type="PROSITE" id="PS50103"/>
    </source>
</evidence>
<reference evidence="3" key="1">
    <citation type="submission" date="2021-06" db="EMBL/GenBank/DDBJ databases">
        <authorList>
            <person name="Kallberg Y."/>
            <person name="Tangrot J."/>
            <person name="Rosling A."/>
        </authorList>
    </citation>
    <scope>NUCLEOTIDE SEQUENCE</scope>
    <source>
        <strain evidence="3">MA453B</strain>
    </source>
</reference>
<dbReference type="AlphaFoldDB" id="A0A9N9PC12"/>
<dbReference type="GO" id="GO:0008270">
    <property type="term" value="F:zinc ion binding"/>
    <property type="evidence" value="ECO:0007669"/>
    <property type="project" value="UniProtKB-KW"/>
</dbReference>
<feature type="non-terminal residue" evidence="3">
    <location>
        <position position="65"/>
    </location>
</feature>